<gene>
    <name evidence="2" type="ordered locus">Isova_0178</name>
</gene>
<accession>F6FRP6</accession>
<organism evidence="3">
    <name type="scientific">Isoptericola variabilis (strain 225)</name>
    <dbReference type="NCBI Taxonomy" id="743718"/>
    <lineage>
        <taxon>Bacteria</taxon>
        <taxon>Bacillati</taxon>
        <taxon>Actinomycetota</taxon>
        <taxon>Actinomycetes</taxon>
        <taxon>Micrococcales</taxon>
        <taxon>Promicromonosporaceae</taxon>
        <taxon>Isoptericola</taxon>
    </lineage>
</organism>
<keyword evidence="3" id="KW-1185">Reference proteome</keyword>
<name>F6FRP6_ISOV2</name>
<feature type="transmembrane region" description="Helical" evidence="1">
    <location>
        <begin position="63"/>
        <end position="83"/>
    </location>
</feature>
<dbReference type="AlphaFoldDB" id="F6FRP6"/>
<protein>
    <submittedName>
        <fullName evidence="2">Uncharacterized protein</fullName>
    </submittedName>
</protein>
<dbReference type="Proteomes" id="UP000009236">
    <property type="component" value="Chromosome"/>
</dbReference>
<dbReference type="RefSeq" id="WP_013837382.1">
    <property type="nucleotide sequence ID" value="NC_015588.1"/>
</dbReference>
<evidence type="ECO:0000313" key="2">
    <source>
        <dbReference type="EMBL" id="AEG42987.1"/>
    </source>
</evidence>
<dbReference type="EMBL" id="CP002810">
    <property type="protein sequence ID" value="AEG42987.1"/>
    <property type="molecule type" value="Genomic_DNA"/>
</dbReference>
<dbReference type="STRING" id="743718.Isova_0178"/>
<reference evidence="2 3" key="1">
    <citation type="submission" date="2011-05" db="EMBL/GenBank/DDBJ databases">
        <title>Complete sequence of Isoptericola variabilis 225.</title>
        <authorList>
            <consortium name="US DOE Joint Genome Institute"/>
            <person name="Lucas S."/>
            <person name="Han J."/>
            <person name="Lapidus A."/>
            <person name="Cheng J.-F."/>
            <person name="Goodwin L."/>
            <person name="Pitluck S."/>
            <person name="Peters L."/>
            <person name="Mikhailova N."/>
            <person name="Zeytun A."/>
            <person name="Han C."/>
            <person name="Tapia R."/>
            <person name="Land M."/>
            <person name="Hauser L."/>
            <person name="Kyrpides N."/>
            <person name="Ivanova N."/>
            <person name="Pagani I."/>
            <person name="Siebers A."/>
            <person name="Allgaier M."/>
            <person name="Thelen M."/>
            <person name="Hugenholtz P."/>
            <person name="Gladden J."/>
            <person name="Woyke T."/>
        </authorList>
    </citation>
    <scope>NUCLEOTIDE SEQUENCE [LARGE SCALE GENOMIC DNA]</scope>
    <source>
        <strain evidence="3">225</strain>
    </source>
</reference>
<feature type="transmembrane region" description="Helical" evidence="1">
    <location>
        <begin position="125"/>
        <end position="145"/>
    </location>
</feature>
<sequence length="147" mass="15435">MTPIEHTPTRTGRPAVVAMGAGLALTVVAVVVPFLDRTLLADHVRAGYPTFSAERIDAAVSTWLAVLTTVGVLAALSWATAIWAVRTGRRWARPFATALFVLGTAVALTLLLIRDTSGDTGLPPSLGWLGTLPAVAGLVAVGLLWRR</sequence>
<feature type="transmembrane region" description="Helical" evidence="1">
    <location>
        <begin position="15"/>
        <end position="35"/>
    </location>
</feature>
<keyword evidence="1" id="KW-0812">Transmembrane</keyword>
<keyword evidence="1" id="KW-1133">Transmembrane helix</keyword>
<feature type="transmembrane region" description="Helical" evidence="1">
    <location>
        <begin position="95"/>
        <end position="113"/>
    </location>
</feature>
<dbReference type="eggNOG" id="ENOG5033JI7">
    <property type="taxonomic scope" value="Bacteria"/>
</dbReference>
<dbReference type="HOGENOM" id="CLU_143478_0_0_11"/>
<dbReference type="KEGG" id="iva:Isova_0178"/>
<proteinExistence type="predicted"/>
<evidence type="ECO:0000256" key="1">
    <source>
        <dbReference type="SAM" id="Phobius"/>
    </source>
</evidence>
<evidence type="ECO:0000313" key="3">
    <source>
        <dbReference type="Proteomes" id="UP000009236"/>
    </source>
</evidence>
<keyword evidence="1" id="KW-0472">Membrane</keyword>